<name>A0A1M6VHK9_9FIRM</name>
<reference evidence="2" key="1">
    <citation type="submission" date="2016-11" db="EMBL/GenBank/DDBJ databases">
        <authorList>
            <person name="Varghese N."/>
            <person name="Submissions S."/>
        </authorList>
    </citation>
    <scope>NUCLEOTIDE SEQUENCE [LARGE SCALE GENOMIC DNA]</scope>
    <source>
        <strain evidence="2">DSM 10349</strain>
    </source>
</reference>
<organism evidence="1 2">
    <name type="scientific">Desulforamulus aeronauticus DSM 10349</name>
    <dbReference type="NCBI Taxonomy" id="1121421"/>
    <lineage>
        <taxon>Bacteria</taxon>
        <taxon>Bacillati</taxon>
        <taxon>Bacillota</taxon>
        <taxon>Clostridia</taxon>
        <taxon>Eubacteriales</taxon>
        <taxon>Peptococcaceae</taxon>
        <taxon>Desulforamulus</taxon>
    </lineage>
</organism>
<dbReference type="STRING" id="1121421.SAMN02745123_03217"/>
<proteinExistence type="predicted"/>
<dbReference type="EMBL" id="FRAR01000024">
    <property type="protein sequence ID" value="SHK80993.1"/>
    <property type="molecule type" value="Genomic_DNA"/>
</dbReference>
<sequence>MHKQVVFPEFLGESEIAVVVVIPTLKEDMSELFERFHAGEEIDYWFSWDLVVTNTAEYLVVLEIHWEAEDGLIVAFSSEMWEFIHLIAQRENLVLLGDWNQLEEGAPLVMDQGGEYKPHALLIRDVHLGLEKLYKHVKDLVEVNQPIEELSRLQLILQGAKSDTTTYH</sequence>
<evidence type="ECO:0000313" key="1">
    <source>
        <dbReference type="EMBL" id="SHK80993.1"/>
    </source>
</evidence>
<protein>
    <submittedName>
        <fullName evidence="1">Uncharacterized protein</fullName>
    </submittedName>
</protein>
<dbReference type="Proteomes" id="UP000183997">
    <property type="component" value="Unassembled WGS sequence"/>
</dbReference>
<gene>
    <name evidence="1" type="ORF">SAMN02745123_03217</name>
</gene>
<dbReference type="RefSeq" id="WP_072916372.1">
    <property type="nucleotide sequence ID" value="NZ_FRAR01000024.1"/>
</dbReference>
<keyword evidence="2" id="KW-1185">Reference proteome</keyword>
<evidence type="ECO:0000313" key="2">
    <source>
        <dbReference type="Proteomes" id="UP000183997"/>
    </source>
</evidence>
<dbReference type="OrthoDB" id="1806134at2"/>
<accession>A0A1M6VHK9</accession>
<dbReference type="AlphaFoldDB" id="A0A1M6VHK9"/>